<dbReference type="SUPFAM" id="SSF51206">
    <property type="entry name" value="cAMP-binding domain-like"/>
    <property type="match status" value="1"/>
</dbReference>
<dbReference type="Pfam" id="PF00027">
    <property type="entry name" value="cNMP_binding"/>
    <property type="match status" value="1"/>
</dbReference>
<dbReference type="PROSITE" id="PS50042">
    <property type="entry name" value="CNMP_BINDING_3"/>
    <property type="match status" value="1"/>
</dbReference>
<organism evidence="5 6">
    <name type="scientific">Butyricicoccus pullicaecorum</name>
    <dbReference type="NCBI Taxonomy" id="501571"/>
    <lineage>
        <taxon>Bacteria</taxon>
        <taxon>Bacillati</taxon>
        <taxon>Bacillota</taxon>
        <taxon>Clostridia</taxon>
        <taxon>Eubacteriales</taxon>
        <taxon>Butyricicoccaceae</taxon>
        <taxon>Butyricicoccus</taxon>
    </lineage>
</organism>
<accession>A0A1Y4LDX6</accession>
<dbReference type="InterPro" id="IPR012318">
    <property type="entry name" value="HTH_CRP"/>
</dbReference>
<dbReference type="InterPro" id="IPR018490">
    <property type="entry name" value="cNMP-bd_dom_sf"/>
</dbReference>
<dbReference type="SMART" id="SM00100">
    <property type="entry name" value="cNMP"/>
    <property type="match status" value="1"/>
</dbReference>
<dbReference type="RefSeq" id="WP_087370415.1">
    <property type="nucleotide sequence ID" value="NZ_NFKK01000002.1"/>
</dbReference>
<keyword evidence="3" id="KW-0804">Transcription</keyword>
<proteinExistence type="predicted"/>
<dbReference type="SUPFAM" id="SSF46785">
    <property type="entry name" value="Winged helix' DNA-binding domain"/>
    <property type="match status" value="1"/>
</dbReference>
<evidence type="ECO:0000259" key="4">
    <source>
        <dbReference type="PROSITE" id="PS50042"/>
    </source>
</evidence>
<dbReference type="GO" id="GO:0003677">
    <property type="term" value="F:DNA binding"/>
    <property type="evidence" value="ECO:0007669"/>
    <property type="project" value="UniProtKB-KW"/>
</dbReference>
<sequence>MEELKQKIGCPDNVFEKMRLRRRWSSLTNTAALVIVVLSAERLERSDQNVIEQEKMLEILKKGLLFRNMEDDEIMEALETMGSHRSVYPKRTLVMRDGDAMTQVGIILSGNLHLFHIGANGNSNLMENLGEGEPIGLLNAVGEYRLHISAETTAETEILFLNVSQLLRKNVLTAPVQIRFLQNLTVAVAQQAHRLTRKLEDSIRRSMRDRLQDYLSGQFHKAGKRTFAIPLNRQDLADFLFVDRSAMSNELCKMRDEGLLKFEKSKFELLIEMPITEEEPDPNQ</sequence>
<keyword evidence="1" id="KW-0805">Transcription regulation</keyword>
<gene>
    <name evidence="5" type="ORF">B5F17_02510</name>
</gene>
<evidence type="ECO:0000313" key="6">
    <source>
        <dbReference type="Proteomes" id="UP000195897"/>
    </source>
</evidence>
<feature type="domain" description="Cyclic nucleotide-binding" evidence="4">
    <location>
        <begin position="65"/>
        <end position="172"/>
    </location>
</feature>
<dbReference type="CDD" id="cd00038">
    <property type="entry name" value="CAP_ED"/>
    <property type="match status" value="1"/>
</dbReference>
<dbReference type="EMBL" id="NFKK01000002">
    <property type="protein sequence ID" value="OUP54100.1"/>
    <property type="molecule type" value="Genomic_DNA"/>
</dbReference>
<dbReference type="Pfam" id="PF13545">
    <property type="entry name" value="HTH_Crp_2"/>
    <property type="match status" value="1"/>
</dbReference>
<dbReference type="Proteomes" id="UP000195897">
    <property type="component" value="Unassembled WGS sequence"/>
</dbReference>
<protein>
    <recommendedName>
        <fullName evidence="4">Cyclic nucleotide-binding domain-containing protein</fullName>
    </recommendedName>
</protein>
<dbReference type="InterPro" id="IPR000595">
    <property type="entry name" value="cNMP-bd_dom"/>
</dbReference>
<dbReference type="InterPro" id="IPR036390">
    <property type="entry name" value="WH_DNA-bd_sf"/>
</dbReference>
<name>A0A1Y4LDX6_9FIRM</name>
<dbReference type="AlphaFoldDB" id="A0A1Y4LDX6"/>
<evidence type="ECO:0000256" key="1">
    <source>
        <dbReference type="ARBA" id="ARBA00023015"/>
    </source>
</evidence>
<dbReference type="InterPro" id="IPR014710">
    <property type="entry name" value="RmlC-like_jellyroll"/>
</dbReference>
<dbReference type="GO" id="GO:0006355">
    <property type="term" value="P:regulation of DNA-templated transcription"/>
    <property type="evidence" value="ECO:0007669"/>
    <property type="project" value="InterPro"/>
</dbReference>
<evidence type="ECO:0000256" key="2">
    <source>
        <dbReference type="ARBA" id="ARBA00023125"/>
    </source>
</evidence>
<reference evidence="6" key="1">
    <citation type="submission" date="2017-04" db="EMBL/GenBank/DDBJ databases">
        <title>Function of individual gut microbiota members based on whole genome sequencing of pure cultures obtained from chicken caecum.</title>
        <authorList>
            <person name="Medvecky M."/>
            <person name="Cejkova D."/>
            <person name="Polansky O."/>
            <person name="Karasova D."/>
            <person name="Kubasova T."/>
            <person name="Cizek A."/>
            <person name="Rychlik I."/>
        </authorList>
    </citation>
    <scope>NUCLEOTIDE SEQUENCE [LARGE SCALE GENOMIC DNA]</scope>
    <source>
        <strain evidence="6">An180</strain>
    </source>
</reference>
<evidence type="ECO:0000313" key="5">
    <source>
        <dbReference type="EMBL" id="OUP54100.1"/>
    </source>
</evidence>
<keyword evidence="2" id="KW-0238">DNA-binding</keyword>
<dbReference type="Gene3D" id="2.60.120.10">
    <property type="entry name" value="Jelly Rolls"/>
    <property type="match status" value="1"/>
</dbReference>
<evidence type="ECO:0000256" key="3">
    <source>
        <dbReference type="ARBA" id="ARBA00023163"/>
    </source>
</evidence>
<comment type="caution">
    <text evidence="5">The sequence shown here is derived from an EMBL/GenBank/DDBJ whole genome shotgun (WGS) entry which is preliminary data.</text>
</comment>